<evidence type="ECO:0000313" key="3">
    <source>
        <dbReference type="Proteomes" id="UP000029413"/>
    </source>
</evidence>
<accession>A0AAN0VP56</accession>
<organism evidence="2 3">
    <name type="scientific">Burkholderia cenocepacia</name>
    <dbReference type="NCBI Taxonomy" id="95486"/>
    <lineage>
        <taxon>Bacteria</taxon>
        <taxon>Pseudomonadati</taxon>
        <taxon>Pseudomonadota</taxon>
        <taxon>Betaproteobacteria</taxon>
        <taxon>Burkholderiales</taxon>
        <taxon>Burkholderiaceae</taxon>
        <taxon>Burkholderia</taxon>
        <taxon>Burkholderia cepacia complex</taxon>
    </lineage>
</organism>
<dbReference type="SUPFAM" id="SSF56672">
    <property type="entry name" value="DNA/RNA polymerases"/>
    <property type="match status" value="1"/>
</dbReference>
<dbReference type="Gene3D" id="3.30.70.270">
    <property type="match status" value="1"/>
</dbReference>
<keyword evidence="2" id="KW-0548">Nucleotidyltransferase</keyword>
<evidence type="ECO:0000313" key="2">
    <source>
        <dbReference type="EMBL" id="AIO34566.1"/>
    </source>
</evidence>
<reference evidence="2 3" key="1">
    <citation type="submission" date="2014-05" db="EMBL/GenBank/DDBJ databases">
        <authorList>
            <person name="Bishop-Lilly K.A."/>
            <person name="Broomall S.M."/>
            <person name="Chain P.S."/>
            <person name="Chertkov O."/>
            <person name="Coyne S.R."/>
            <person name="Daligault H.E."/>
            <person name="Davenport K.W."/>
            <person name="Erkkila T."/>
            <person name="Frey K.G."/>
            <person name="Gibbons H.S."/>
            <person name="Gu W."/>
            <person name="Jaissle J."/>
            <person name="Johnson S.L."/>
            <person name="Koroleva G.I."/>
            <person name="Ladner J.T."/>
            <person name="Lo C.-C."/>
            <person name="Minogue T.D."/>
            <person name="Munk C."/>
            <person name="Palacios G.F."/>
            <person name="Redden C.L."/>
            <person name="Rosenzweig C.N."/>
            <person name="Scholz M.B."/>
            <person name="Teshima H."/>
            <person name="Xu Y."/>
        </authorList>
    </citation>
    <scope>NUCLEOTIDE SEQUENCE [LARGE SCALE GENOMIC DNA]</scope>
    <source>
        <strain evidence="2 3">DDS 22E-1</strain>
    </source>
</reference>
<dbReference type="InterPro" id="IPR043128">
    <property type="entry name" value="Rev_trsase/Diguanyl_cyclase"/>
</dbReference>
<dbReference type="AlphaFoldDB" id="A0AAN0VP56"/>
<dbReference type="InterPro" id="IPR000477">
    <property type="entry name" value="RT_dom"/>
</dbReference>
<gene>
    <name evidence="2" type="ORF">DM39_6007</name>
</gene>
<feature type="domain" description="Reverse transcriptase" evidence="1">
    <location>
        <begin position="1"/>
        <end position="244"/>
    </location>
</feature>
<dbReference type="KEGG" id="bcen:DM39_6007"/>
<protein>
    <submittedName>
        <fullName evidence="2">Reverse transcriptase family protein</fullName>
    </submittedName>
</protein>
<sequence length="295" mass="33718">MKKFTFVQRLVLALIPLGVELVRLAEIIVKNVTINYRKMDARWDSKFELKPGKWVFVPNNTAIELGREIKDDLQRRWKAPSYFYHLRDGGHVAALKSHLGKSRFIHVDIRDFFGSINRSRVTRALKGLYSYDEAREIANLSTVRHPEGGERRFILPYGFVQSTLLASVCLRKSALGNFLKRISVEDGVVVSVYVDDIVISLNEPERAEEIFGDLKKSAEKSGFDLNEDKEQRPAERINAFNIELSQNSLQVLPERWLRFLDAMRETDNVLRQLAILGYVDSVNPGQAAQLQVSAL</sequence>
<name>A0AAN0VP56_9BURK</name>
<dbReference type="GO" id="GO:0003964">
    <property type="term" value="F:RNA-directed DNA polymerase activity"/>
    <property type="evidence" value="ECO:0007669"/>
    <property type="project" value="UniProtKB-KW"/>
</dbReference>
<keyword evidence="3" id="KW-1185">Reference proteome</keyword>
<dbReference type="EMBL" id="CP007784">
    <property type="protein sequence ID" value="AIO34566.1"/>
    <property type="molecule type" value="Genomic_DNA"/>
</dbReference>
<keyword evidence="2" id="KW-0808">Transferase</keyword>
<dbReference type="Proteomes" id="UP000029413">
    <property type="component" value="Chromosome 2"/>
</dbReference>
<dbReference type="PROSITE" id="PS50878">
    <property type="entry name" value="RT_POL"/>
    <property type="match status" value="1"/>
</dbReference>
<dbReference type="InterPro" id="IPR043502">
    <property type="entry name" value="DNA/RNA_pol_sf"/>
</dbReference>
<keyword evidence="2" id="KW-0695">RNA-directed DNA polymerase</keyword>
<evidence type="ECO:0000259" key="1">
    <source>
        <dbReference type="PROSITE" id="PS50878"/>
    </source>
</evidence>
<proteinExistence type="predicted"/>
<dbReference type="Pfam" id="PF00078">
    <property type="entry name" value="RVT_1"/>
    <property type="match status" value="1"/>
</dbReference>